<feature type="non-terminal residue" evidence="1">
    <location>
        <position position="60"/>
    </location>
</feature>
<dbReference type="EMBL" id="JAPFRF010000006">
    <property type="protein sequence ID" value="KAJ7329512.1"/>
    <property type="molecule type" value="Genomic_DNA"/>
</dbReference>
<dbReference type="Proteomes" id="UP001142489">
    <property type="component" value="Unassembled WGS sequence"/>
</dbReference>
<evidence type="ECO:0000313" key="1">
    <source>
        <dbReference type="EMBL" id="KAJ7329512.1"/>
    </source>
</evidence>
<evidence type="ECO:0000313" key="2">
    <source>
        <dbReference type="Proteomes" id="UP001142489"/>
    </source>
</evidence>
<protein>
    <submittedName>
        <fullName evidence="1">Uncharacterized protein</fullName>
    </submittedName>
</protein>
<name>A0A9Q0XUH5_9SAUR</name>
<keyword evidence="2" id="KW-1185">Reference proteome</keyword>
<organism evidence="1 2">
    <name type="scientific">Phrynocephalus forsythii</name>
    <dbReference type="NCBI Taxonomy" id="171643"/>
    <lineage>
        <taxon>Eukaryota</taxon>
        <taxon>Metazoa</taxon>
        <taxon>Chordata</taxon>
        <taxon>Craniata</taxon>
        <taxon>Vertebrata</taxon>
        <taxon>Euteleostomi</taxon>
        <taxon>Lepidosauria</taxon>
        <taxon>Squamata</taxon>
        <taxon>Bifurcata</taxon>
        <taxon>Unidentata</taxon>
        <taxon>Episquamata</taxon>
        <taxon>Toxicofera</taxon>
        <taxon>Iguania</taxon>
        <taxon>Acrodonta</taxon>
        <taxon>Agamidae</taxon>
        <taxon>Agaminae</taxon>
        <taxon>Phrynocephalus</taxon>
    </lineage>
</organism>
<proteinExistence type="predicted"/>
<feature type="non-terminal residue" evidence="1">
    <location>
        <position position="1"/>
    </location>
</feature>
<dbReference type="AlphaFoldDB" id="A0A9Q0XUH5"/>
<gene>
    <name evidence="1" type="ORF">JRQ81_015686</name>
</gene>
<reference evidence="1" key="1">
    <citation type="journal article" date="2023" name="DNA Res.">
        <title>Chromosome-level genome assembly of Phrynocephalus forsythii using third-generation DNA sequencing and Hi-C analysis.</title>
        <authorList>
            <person name="Qi Y."/>
            <person name="Zhao W."/>
            <person name="Zhao Y."/>
            <person name="Niu C."/>
            <person name="Cao S."/>
            <person name="Zhang Y."/>
        </authorList>
    </citation>
    <scope>NUCLEOTIDE SEQUENCE</scope>
    <source>
        <tissue evidence="1">Muscle</tissue>
    </source>
</reference>
<accession>A0A9Q0XUH5</accession>
<sequence length="60" mass="6301">ETLSSLSLIGNADQTPALFDVPCSSNTSALKGLLNVSMETSDNEKLRCKIMLGISADGRS</sequence>
<comment type="caution">
    <text evidence="1">The sequence shown here is derived from an EMBL/GenBank/DDBJ whole genome shotgun (WGS) entry which is preliminary data.</text>
</comment>